<accession>A0ABS3CVP5</accession>
<evidence type="ECO:0000313" key="4">
    <source>
        <dbReference type="Proteomes" id="UP000663992"/>
    </source>
</evidence>
<dbReference type="PIRSF" id="PIRSF039033">
    <property type="entry name" value="START_dom"/>
    <property type="match status" value="1"/>
</dbReference>
<gene>
    <name evidence="3" type="ORF">J0A65_11975</name>
</gene>
<dbReference type="InterPro" id="IPR002913">
    <property type="entry name" value="START_lipid-bd_dom"/>
</dbReference>
<dbReference type="Pfam" id="PF01852">
    <property type="entry name" value="START"/>
    <property type="match status" value="1"/>
</dbReference>
<dbReference type="RefSeq" id="WP_206594422.1">
    <property type="nucleotide sequence ID" value="NZ_JAFKCS010000010.1"/>
</dbReference>
<comment type="caution">
    <text evidence="3">The sequence shown here is derived from an EMBL/GenBank/DDBJ whole genome shotgun (WGS) entry which is preliminary data.</text>
</comment>
<dbReference type="PANTHER" id="PTHR19308">
    <property type="entry name" value="PHOSPHATIDYLCHOLINE TRANSFER PROTEIN"/>
    <property type="match status" value="1"/>
</dbReference>
<dbReference type="PANTHER" id="PTHR19308:SF14">
    <property type="entry name" value="START DOMAIN-CONTAINING PROTEIN"/>
    <property type="match status" value="1"/>
</dbReference>
<reference evidence="3 4" key="1">
    <citation type="submission" date="2021-03" db="EMBL/GenBank/DDBJ databases">
        <title>novel species isolated from a fishpond in China.</title>
        <authorList>
            <person name="Lu H."/>
            <person name="Cai Z."/>
        </authorList>
    </citation>
    <scope>NUCLEOTIDE SEQUENCE [LARGE SCALE GENOMIC DNA]</scope>
    <source>
        <strain evidence="3 4">Y57</strain>
    </source>
</reference>
<dbReference type="PROSITE" id="PS50848">
    <property type="entry name" value="START"/>
    <property type="match status" value="1"/>
</dbReference>
<keyword evidence="1" id="KW-0732">Signal</keyword>
<feature type="domain" description="START" evidence="2">
    <location>
        <begin position="25"/>
        <end position="201"/>
    </location>
</feature>
<evidence type="ECO:0000256" key="1">
    <source>
        <dbReference type="SAM" id="SignalP"/>
    </source>
</evidence>
<feature type="chain" id="PRO_5045205340" description="START domain-containing protein" evidence="1">
    <location>
        <begin position="21"/>
        <end position="227"/>
    </location>
</feature>
<dbReference type="Gene3D" id="3.30.530.20">
    <property type="match status" value="1"/>
</dbReference>
<protein>
    <recommendedName>
        <fullName evidence="2">START domain-containing protein</fullName>
    </recommendedName>
</protein>
<name>A0ABS3CVP5_9ALTE</name>
<dbReference type="InterPro" id="IPR023393">
    <property type="entry name" value="START-like_dom_sf"/>
</dbReference>
<proteinExistence type="predicted"/>
<evidence type="ECO:0000259" key="2">
    <source>
        <dbReference type="PROSITE" id="PS50848"/>
    </source>
</evidence>
<sequence length="227" mass="25440">MQFSIPLLACLFFLSVPLRADCEFSDSSWQQVKSKQQVELYRRKTDSAVNDVMAKTIISSDLSAFILLLRDTEQGPNWIANATQITLLERPQSNQDLVHSVFNAPWPVHDRDLVTLSHYEQDPDTLVLTLTVEDASDALPGILGIVRLQGVWARWTLTPLPAGQLAICYQGSADAAGNVPHWLANRMLLEGTFKTFVALRKILVTPAYQNKPLRDIREPSEKIPTDT</sequence>
<dbReference type="InterPro" id="IPR028347">
    <property type="entry name" value="START_dom_prot"/>
</dbReference>
<keyword evidence="4" id="KW-1185">Reference proteome</keyword>
<evidence type="ECO:0000313" key="3">
    <source>
        <dbReference type="EMBL" id="MBN7820589.1"/>
    </source>
</evidence>
<feature type="signal peptide" evidence="1">
    <location>
        <begin position="1"/>
        <end position="20"/>
    </location>
</feature>
<dbReference type="Proteomes" id="UP000663992">
    <property type="component" value="Unassembled WGS sequence"/>
</dbReference>
<dbReference type="InterPro" id="IPR051213">
    <property type="entry name" value="START_lipid_transfer"/>
</dbReference>
<dbReference type="SUPFAM" id="SSF55961">
    <property type="entry name" value="Bet v1-like"/>
    <property type="match status" value="1"/>
</dbReference>
<dbReference type="EMBL" id="JAFKCS010000010">
    <property type="protein sequence ID" value="MBN7820589.1"/>
    <property type="molecule type" value="Genomic_DNA"/>
</dbReference>
<organism evidence="3 4">
    <name type="scientific">Bowmanella yangjiangensis</name>
    <dbReference type="NCBI Taxonomy" id="2811230"/>
    <lineage>
        <taxon>Bacteria</taxon>
        <taxon>Pseudomonadati</taxon>
        <taxon>Pseudomonadota</taxon>
        <taxon>Gammaproteobacteria</taxon>
        <taxon>Alteromonadales</taxon>
        <taxon>Alteromonadaceae</taxon>
        <taxon>Bowmanella</taxon>
    </lineage>
</organism>